<feature type="region of interest" description="Disordered" evidence="1">
    <location>
        <begin position="39"/>
        <end position="64"/>
    </location>
</feature>
<gene>
    <name evidence="2" type="ORF">Glove_303g105</name>
</gene>
<reference evidence="2 3" key="1">
    <citation type="submission" date="2018-08" db="EMBL/GenBank/DDBJ databases">
        <title>Genome and evolution of the arbuscular mycorrhizal fungus Diversispora epigaea (formerly Glomus versiforme) and its bacterial endosymbionts.</title>
        <authorList>
            <person name="Sun X."/>
            <person name="Fei Z."/>
            <person name="Harrison M."/>
        </authorList>
    </citation>
    <scope>NUCLEOTIDE SEQUENCE [LARGE SCALE GENOMIC DNA]</scope>
    <source>
        <strain evidence="2 3">IT104</strain>
    </source>
</reference>
<dbReference type="AlphaFoldDB" id="A0A397I0P4"/>
<dbReference type="Proteomes" id="UP000266861">
    <property type="component" value="Unassembled WGS sequence"/>
</dbReference>
<keyword evidence="3" id="KW-1185">Reference proteome</keyword>
<dbReference type="OrthoDB" id="2405052at2759"/>
<name>A0A397I0P4_9GLOM</name>
<accession>A0A397I0P4</accession>
<dbReference type="EMBL" id="PQFF01000277">
    <property type="protein sequence ID" value="RHZ67004.1"/>
    <property type="molecule type" value="Genomic_DNA"/>
</dbReference>
<sequence>MSEQNMETFIKTPTEIAIEGLQAQVKELQEIISGLKIHDTFTNLSPPPPKEKEQKEKKQNSQRQIEALQIENSKFKFRIKHLLTALDKKDEEISQLKKYMK</sequence>
<evidence type="ECO:0000313" key="2">
    <source>
        <dbReference type="EMBL" id="RHZ67004.1"/>
    </source>
</evidence>
<organism evidence="2 3">
    <name type="scientific">Diversispora epigaea</name>
    <dbReference type="NCBI Taxonomy" id="1348612"/>
    <lineage>
        <taxon>Eukaryota</taxon>
        <taxon>Fungi</taxon>
        <taxon>Fungi incertae sedis</taxon>
        <taxon>Mucoromycota</taxon>
        <taxon>Glomeromycotina</taxon>
        <taxon>Glomeromycetes</taxon>
        <taxon>Diversisporales</taxon>
        <taxon>Diversisporaceae</taxon>
        <taxon>Diversispora</taxon>
    </lineage>
</organism>
<proteinExistence type="predicted"/>
<comment type="caution">
    <text evidence="2">The sequence shown here is derived from an EMBL/GenBank/DDBJ whole genome shotgun (WGS) entry which is preliminary data.</text>
</comment>
<evidence type="ECO:0000256" key="1">
    <source>
        <dbReference type="SAM" id="MobiDB-lite"/>
    </source>
</evidence>
<evidence type="ECO:0000313" key="3">
    <source>
        <dbReference type="Proteomes" id="UP000266861"/>
    </source>
</evidence>
<feature type="compositionally biased region" description="Basic and acidic residues" evidence="1">
    <location>
        <begin position="49"/>
        <end position="59"/>
    </location>
</feature>
<protein>
    <submittedName>
        <fullName evidence="2">Uncharacterized protein</fullName>
    </submittedName>
</protein>